<accession>A0A3A3G6Q1</accession>
<proteinExistence type="predicted"/>
<organism evidence="1 2">
    <name type="scientific">Noviherbaspirillum sedimenti</name>
    <dbReference type="NCBI Taxonomy" id="2320865"/>
    <lineage>
        <taxon>Bacteria</taxon>
        <taxon>Pseudomonadati</taxon>
        <taxon>Pseudomonadota</taxon>
        <taxon>Betaproteobacteria</taxon>
        <taxon>Burkholderiales</taxon>
        <taxon>Oxalobacteraceae</taxon>
        <taxon>Noviherbaspirillum</taxon>
    </lineage>
</organism>
<evidence type="ECO:0008006" key="3">
    <source>
        <dbReference type="Google" id="ProtNLM"/>
    </source>
</evidence>
<dbReference type="EMBL" id="QYUQ01000002">
    <property type="protein sequence ID" value="RJG03504.1"/>
    <property type="molecule type" value="Genomic_DNA"/>
</dbReference>
<reference evidence="2" key="1">
    <citation type="submission" date="2018-09" db="EMBL/GenBank/DDBJ databases">
        <authorList>
            <person name="Zhu H."/>
        </authorList>
    </citation>
    <scope>NUCLEOTIDE SEQUENCE [LARGE SCALE GENOMIC DNA]</scope>
    <source>
        <strain evidence="2">K1S02-23</strain>
    </source>
</reference>
<gene>
    <name evidence="1" type="ORF">D3878_19465</name>
</gene>
<dbReference type="Proteomes" id="UP000266327">
    <property type="component" value="Unassembled WGS sequence"/>
</dbReference>
<protein>
    <recommendedName>
        <fullName evidence="3">DUF4148 domain-containing protein</fullName>
    </recommendedName>
</protein>
<keyword evidence="2" id="KW-1185">Reference proteome</keyword>
<sequence length="86" mass="8880">MAVGVLASLPFAAIAQQTPQKPDPLAANAPVPASTYVSAFKNYQAAADEQATPDKAWRAANDEVAKLGGHAGHIKSDAPADHGKHH</sequence>
<dbReference type="AlphaFoldDB" id="A0A3A3G6Q1"/>
<name>A0A3A3G6Q1_9BURK</name>
<evidence type="ECO:0000313" key="2">
    <source>
        <dbReference type="Proteomes" id="UP000266327"/>
    </source>
</evidence>
<evidence type="ECO:0000313" key="1">
    <source>
        <dbReference type="EMBL" id="RJG03504.1"/>
    </source>
</evidence>
<comment type="caution">
    <text evidence="1">The sequence shown here is derived from an EMBL/GenBank/DDBJ whole genome shotgun (WGS) entry which is preliminary data.</text>
</comment>